<dbReference type="EMBL" id="JACHKT010000008">
    <property type="protein sequence ID" value="MBB6002902.1"/>
    <property type="molecule type" value="Genomic_DNA"/>
</dbReference>
<comment type="subunit">
    <text evidence="2">Homodimer.</text>
</comment>
<feature type="binding site" evidence="2">
    <location>
        <position position="44"/>
    </location>
    <ligand>
        <name>ATP</name>
        <dbReference type="ChEBI" id="CHEBI:30616"/>
    </ligand>
</feature>
<dbReference type="GO" id="GO:0005829">
    <property type="term" value="C:cytosol"/>
    <property type="evidence" value="ECO:0007669"/>
    <property type="project" value="TreeGrafter"/>
</dbReference>
<dbReference type="NCBIfam" id="TIGR00347">
    <property type="entry name" value="bioD"/>
    <property type="match status" value="1"/>
</dbReference>
<feature type="binding site" evidence="2">
    <location>
        <position position="100"/>
    </location>
    <ligand>
        <name>Mg(2+)</name>
        <dbReference type="ChEBI" id="CHEBI:18420"/>
    </ligand>
</feature>
<keyword evidence="2" id="KW-0460">Magnesium</keyword>
<accession>A0A841EHM5</accession>
<dbReference type="UniPathway" id="UPA00078">
    <property type="reaction ID" value="UER00161"/>
</dbReference>
<dbReference type="CDD" id="cd03109">
    <property type="entry name" value="DTBS"/>
    <property type="match status" value="1"/>
</dbReference>
<dbReference type="InterPro" id="IPR027417">
    <property type="entry name" value="P-loop_NTPase"/>
</dbReference>
<comment type="caution">
    <text evidence="2">Lacks conserved residue(s) required for the propagation of feature annotation.</text>
</comment>
<keyword evidence="2 3" id="KW-0436">Ligase</keyword>
<protein>
    <recommendedName>
        <fullName evidence="2">ATP-dependent dethiobiotin synthetase BioD</fullName>
        <ecNumber evidence="2">6.3.3.3</ecNumber>
    </recommendedName>
    <alternativeName>
        <fullName evidence="2">DTB synthetase</fullName>
        <shortName evidence="2">DTBS</shortName>
    </alternativeName>
    <alternativeName>
        <fullName evidence="2">Dethiobiotin synthase</fullName>
    </alternativeName>
</protein>
<comment type="cofactor">
    <cofactor evidence="2">
        <name>Mg(2+)</name>
        <dbReference type="ChEBI" id="CHEBI:18420"/>
    </cofactor>
</comment>
<keyword evidence="2" id="KW-0963">Cytoplasm</keyword>
<evidence type="ECO:0000313" key="3">
    <source>
        <dbReference type="EMBL" id="MBB6002902.1"/>
    </source>
</evidence>
<keyword evidence="1 2" id="KW-0093">Biotin biosynthesis</keyword>
<dbReference type="GO" id="GO:0005524">
    <property type="term" value="F:ATP binding"/>
    <property type="evidence" value="ECO:0007669"/>
    <property type="project" value="UniProtKB-UniRule"/>
</dbReference>
<feature type="binding site" evidence="2">
    <location>
        <begin position="100"/>
        <end position="103"/>
    </location>
    <ligand>
        <name>ATP</name>
        <dbReference type="ChEBI" id="CHEBI:30616"/>
    </ligand>
</feature>
<proteinExistence type="inferred from homology"/>
<dbReference type="PANTHER" id="PTHR43210">
    <property type="entry name" value="DETHIOBIOTIN SYNTHETASE"/>
    <property type="match status" value="1"/>
</dbReference>
<dbReference type="Proteomes" id="UP000524404">
    <property type="component" value="Unassembled WGS sequence"/>
</dbReference>
<evidence type="ECO:0000256" key="2">
    <source>
        <dbReference type="HAMAP-Rule" id="MF_00336"/>
    </source>
</evidence>
<feature type="binding site" evidence="2">
    <location>
        <begin position="13"/>
        <end position="18"/>
    </location>
    <ligand>
        <name>ATP</name>
        <dbReference type="ChEBI" id="CHEBI:30616"/>
    </ligand>
</feature>
<feature type="binding site" evidence="2">
    <location>
        <position position="44"/>
    </location>
    <ligand>
        <name>Mg(2+)</name>
        <dbReference type="ChEBI" id="CHEBI:18420"/>
    </ligand>
</feature>
<keyword evidence="2" id="KW-0067">ATP-binding</keyword>
<dbReference type="SUPFAM" id="SSF52540">
    <property type="entry name" value="P-loop containing nucleoside triphosphate hydrolases"/>
    <property type="match status" value="1"/>
</dbReference>
<dbReference type="PANTHER" id="PTHR43210:SF5">
    <property type="entry name" value="DETHIOBIOTIN SYNTHETASE"/>
    <property type="match status" value="1"/>
</dbReference>
<comment type="subcellular location">
    <subcellularLocation>
        <location evidence="2">Cytoplasm</location>
    </subcellularLocation>
</comment>
<organism evidence="3 4">
    <name type="scientific">Arcicella rosea</name>
    <dbReference type="NCBI Taxonomy" id="502909"/>
    <lineage>
        <taxon>Bacteria</taxon>
        <taxon>Pseudomonadati</taxon>
        <taxon>Bacteroidota</taxon>
        <taxon>Cytophagia</taxon>
        <taxon>Cytophagales</taxon>
        <taxon>Flectobacillaceae</taxon>
        <taxon>Arcicella</taxon>
    </lineage>
</organism>
<comment type="function">
    <text evidence="2">Catalyzes a mechanistically unusual reaction, the ATP-dependent insertion of CO2 between the N7 and N8 nitrogen atoms of 7,8-diaminopelargonic acid (DAPA, also called 7,8-diammoniononanoate) to form a ureido ring.</text>
</comment>
<dbReference type="Pfam" id="PF13500">
    <property type="entry name" value="AAA_26"/>
    <property type="match status" value="1"/>
</dbReference>
<evidence type="ECO:0000313" key="4">
    <source>
        <dbReference type="Proteomes" id="UP000524404"/>
    </source>
</evidence>
<comment type="similarity">
    <text evidence="2">Belongs to the dethiobiotin synthetase family.</text>
</comment>
<comment type="pathway">
    <text evidence="2">Cofactor biosynthesis; biotin biosynthesis; biotin from 7,8-diaminononanoate: step 1/2.</text>
</comment>
<comment type="catalytic activity">
    <reaction evidence="2">
        <text>(7R,8S)-7,8-diammoniononanoate + CO2 + ATP = (4R,5S)-dethiobiotin + ADP + phosphate + 3 H(+)</text>
        <dbReference type="Rhea" id="RHEA:15805"/>
        <dbReference type="ChEBI" id="CHEBI:15378"/>
        <dbReference type="ChEBI" id="CHEBI:16526"/>
        <dbReference type="ChEBI" id="CHEBI:30616"/>
        <dbReference type="ChEBI" id="CHEBI:43474"/>
        <dbReference type="ChEBI" id="CHEBI:149469"/>
        <dbReference type="ChEBI" id="CHEBI:149473"/>
        <dbReference type="ChEBI" id="CHEBI:456216"/>
        <dbReference type="EC" id="6.3.3.3"/>
    </reaction>
</comment>
<dbReference type="Gene3D" id="3.40.50.300">
    <property type="entry name" value="P-loop containing nucleotide triphosphate hydrolases"/>
    <property type="match status" value="1"/>
</dbReference>
<feature type="active site" evidence="2">
    <location>
        <position position="33"/>
    </location>
</feature>
<keyword evidence="2" id="KW-0547">Nucleotide-binding</keyword>
<dbReference type="RefSeq" id="WP_184132811.1">
    <property type="nucleotide sequence ID" value="NZ_JACHKT010000008.1"/>
</dbReference>
<feature type="binding site" evidence="2">
    <location>
        <position position="17"/>
    </location>
    <ligand>
        <name>Mg(2+)</name>
        <dbReference type="ChEBI" id="CHEBI:18420"/>
    </ligand>
</feature>
<dbReference type="HAMAP" id="MF_00336">
    <property type="entry name" value="BioD"/>
    <property type="match status" value="1"/>
</dbReference>
<feature type="binding site" evidence="2">
    <location>
        <position position="37"/>
    </location>
    <ligand>
        <name>substrate</name>
    </ligand>
</feature>
<evidence type="ECO:0000256" key="1">
    <source>
        <dbReference type="ARBA" id="ARBA00022756"/>
    </source>
</evidence>
<comment type="caution">
    <text evidence="3">The sequence shown here is derived from an EMBL/GenBank/DDBJ whole genome shotgun (WGS) entry which is preliminary data.</text>
</comment>
<dbReference type="GO" id="GO:0000287">
    <property type="term" value="F:magnesium ion binding"/>
    <property type="evidence" value="ECO:0007669"/>
    <property type="project" value="UniProtKB-UniRule"/>
</dbReference>
<keyword evidence="4" id="KW-1185">Reference proteome</keyword>
<dbReference type="PIRSF" id="PIRSF006755">
    <property type="entry name" value="DTB_synth"/>
    <property type="match status" value="1"/>
</dbReference>
<dbReference type="GO" id="GO:0004141">
    <property type="term" value="F:dethiobiotin synthase activity"/>
    <property type="evidence" value="ECO:0007669"/>
    <property type="project" value="UniProtKB-UniRule"/>
</dbReference>
<reference evidence="3 4" key="1">
    <citation type="submission" date="2020-08" db="EMBL/GenBank/DDBJ databases">
        <title>Functional genomics of gut bacteria from endangered species of beetles.</title>
        <authorList>
            <person name="Carlos-Shanley C."/>
        </authorList>
    </citation>
    <scope>NUCLEOTIDE SEQUENCE [LARGE SCALE GENOMIC DNA]</scope>
    <source>
        <strain evidence="3 4">S00070</strain>
    </source>
</reference>
<sequence length="207" mass="23040">MKQQYIIAGIGTEIGKTFISSILTESLEADYWKPIQSGALDFTDTNTVQHLITNSKTVFHPEAYRLNEPLSPHAAAAIDGVDIELSKFELPITDNNLIVELAGGLMVPLNEKSTNIDLIKQLALPVILVSKNYLGSINHTLLSIAILKSNNIDIKGIIFNGESNPSSEEYILNYTQVKLLEKVAQESNITQETVKKYAEHFRKTFCY</sequence>
<dbReference type="EC" id="6.3.3.3" evidence="2"/>
<gene>
    <name evidence="2" type="primary">bioD</name>
    <name evidence="3" type="ORF">HNP25_001554</name>
</gene>
<dbReference type="GO" id="GO:0009102">
    <property type="term" value="P:biotin biosynthetic process"/>
    <property type="evidence" value="ECO:0007669"/>
    <property type="project" value="UniProtKB-UniRule"/>
</dbReference>
<dbReference type="InterPro" id="IPR004472">
    <property type="entry name" value="DTB_synth_BioD"/>
</dbReference>
<dbReference type="AlphaFoldDB" id="A0A841EHM5"/>
<name>A0A841EHM5_9BACT</name>
<keyword evidence="2" id="KW-0479">Metal-binding</keyword>